<feature type="chain" id="PRO_5012871538" description="WxL domain-containing protein" evidence="1">
    <location>
        <begin position="27"/>
        <end position="265"/>
    </location>
</feature>
<evidence type="ECO:0000259" key="2">
    <source>
        <dbReference type="Pfam" id="PF13731"/>
    </source>
</evidence>
<evidence type="ECO:0000256" key="1">
    <source>
        <dbReference type="SAM" id="SignalP"/>
    </source>
</evidence>
<name>A0A200JBK6_9ENTE</name>
<dbReference type="AlphaFoldDB" id="A0A200JBK6"/>
<reference evidence="4" key="2">
    <citation type="submission" date="2017-05" db="EMBL/GenBank/DDBJ databases">
        <authorList>
            <consortium name="The Broad Institute Genomics Platform"/>
            <consortium name="The Broad Institute Genomic Center for Infectious Diseases"/>
            <person name="Earl A."/>
            <person name="Manson A."/>
            <person name="Schwartman J."/>
            <person name="Gilmore M."/>
            <person name="Abouelleil A."/>
            <person name="Cao P."/>
            <person name="Chapman S."/>
            <person name="Cusick C."/>
            <person name="Shea T."/>
            <person name="Young S."/>
            <person name="Neafsey D."/>
            <person name="Nusbaum C."/>
            <person name="Birren B."/>
        </authorList>
    </citation>
    <scope>NUCLEOTIDE SEQUENCE</scope>
    <source>
        <strain evidence="4">9D6_DIV0238</strain>
    </source>
</reference>
<feature type="domain" description="WxL" evidence="2">
    <location>
        <begin position="27"/>
        <end position="265"/>
    </location>
</feature>
<evidence type="ECO:0000313" key="4">
    <source>
        <dbReference type="EMBL" id="WYJ95153.1"/>
    </source>
</evidence>
<evidence type="ECO:0000313" key="5">
    <source>
        <dbReference type="Proteomes" id="UP000196151"/>
    </source>
</evidence>
<dbReference type="Pfam" id="PF13731">
    <property type="entry name" value="WxL"/>
    <property type="match status" value="1"/>
</dbReference>
<keyword evidence="1" id="KW-0732">Signal</keyword>
<organism evidence="3">
    <name type="scientific">Candidatus Enterococcus dunnyi</name>
    <dbReference type="NCBI Taxonomy" id="1834192"/>
    <lineage>
        <taxon>Bacteria</taxon>
        <taxon>Bacillati</taxon>
        <taxon>Bacillota</taxon>
        <taxon>Bacilli</taxon>
        <taxon>Lactobacillales</taxon>
        <taxon>Enterococcaceae</taxon>
        <taxon>Enterococcus</taxon>
    </lineage>
</organism>
<reference evidence="4" key="3">
    <citation type="submission" date="2024-03" db="EMBL/GenBank/DDBJ databases">
        <title>The Genome Sequence of Enterococcus sp. DIV0238c.</title>
        <authorList>
            <consortium name="The Broad Institute Genomics Platform"/>
            <consortium name="The Broad Institute Microbial Omics Core"/>
            <consortium name="The Broad Institute Genomic Center for Infectious Diseases"/>
            <person name="Earl A."/>
            <person name="Manson A."/>
            <person name="Gilmore M."/>
            <person name="Schwartman J."/>
            <person name="Shea T."/>
            <person name="Abouelleil A."/>
            <person name="Cao P."/>
            <person name="Chapman S."/>
            <person name="Cusick C."/>
            <person name="Young S."/>
            <person name="Neafsey D."/>
            <person name="Nusbaum C."/>
            <person name="Birren B."/>
        </authorList>
    </citation>
    <scope>NUCLEOTIDE SEQUENCE</scope>
    <source>
        <strain evidence="4">9D6_DIV0238</strain>
    </source>
</reference>
<dbReference type="Proteomes" id="UP000196151">
    <property type="component" value="Chromosome"/>
</dbReference>
<reference evidence="3" key="1">
    <citation type="submission" date="2017-05" db="EMBL/GenBank/DDBJ databases">
        <title>The Genome Sequence of Enterococcus sp. 9D6_DIV0238.</title>
        <authorList>
            <consortium name="The Broad Institute Genomics Platform"/>
            <consortium name="The Broad Institute Genomic Center for Infectious Diseases"/>
            <person name="Earl A."/>
            <person name="Manson A."/>
            <person name="Schwartman J."/>
            <person name="Gilmore M."/>
            <person name="Abouelleil A."/>
            <person name="Cao P."/>
            <person name="Chapman S."/>
            <person name="Cusick C."/>
            <person name="Shea T."/>
            <person name="Young S."/>
            <person name="Neafsey D."/>
            <person name="Nusbaum C."/>
            <person name="Birren B."/>
        </authorList>
    </citation>
    <scope>NUCLEOTIDE SEQUENCE [LARGE SCALE GENOMIC DNA]</scope>
    <source>
        <strain evidence="3">9D6_DIV0238</strain>
    </source>
</reference>
<sequence>MKKEINVFLGLAGLLLSVGLTSSAYADESSYSGNGNIRFEGKVQTQVMDPENPTQVADPGDSPKTNGNLRFDFVPQLNFYQAKISAKDKVYYSNAQLFKNDIGARGNFLQISDYRENKSGWTLQLKQETQFTNSAAKKHKELNGAVLSFDQSWTNSAVDFSSAPTVSKEVIQISNIGELYNLAEAKQNEGEGTWSIIFGSSTSNEQHAETLKPRMNHQNQPILDPNFGNQPMYENQAVTLSVPGKTQKESGNYQTVLTWILSELP</sequence>
<protein>
    <recommendedName>
        <fullName evidence="2">WxL domain-containing protein</fullName>
    </recommendedName>
</protein>
<dbReference type="OrthoDB" id="2339326at2"/>
<keyword evidence="5" id="KW-1185">Reference proteome</keyword>
<feature type="signal peptide" evidence="1">
    <location>
        <begin position="1"/>
        <end position="26"/>
    </location>
</feature>
<gene>
    <name evidence="3" type="ORF">A5889_000088</name>
    <name evidence="4" type="ORF">A5889_002701</name>
</gene>
<dbReference type="EMBL" id="NIBQ01000001">
    <property type="protein sequence ID" value="OUZ34613.1"/>
    <property type="molecule type" value="Genomic_DNA"/>
</dbReference>
<dbReference type="RefSeq" id="WP_087639325.1">
    <property type="nucleotide sequence ID" value="NZ_CP147246.1"/>
</dbReference>
<dbReference type="EMBL" id="CP147246">
    <property type="protein sequence ID" value="WYJ95153.1"/>
    <property type="molecule type" value="Genomic_DNA"/>
</dbReference>
<proteinExistence type="predicted"/>
<evidence type="ECO:0000313" key="3">
    <source>
        <dbReference type="EMBL" id="OUZ34613.1"/>
    </source>
</evidence>
<dbReference type="InterPro" id="IPR027994">
    <property type="entry name" value="WxL_dom"/>
</dbReference>
<accession>A0A200JBK6</accession>